<dbReference type="AlphaFoldDB" id="A0A7R9HQ07"/>
<reference evidence="2" key="1">
    <citation type="submission" date="2020-11" db="EMBL/GenBank/DDBJ databases">
        <authorList>
            <person name="Tran Van P."/>
        </authorList>
    </citation>
    <scope>NUCLEOTIDE SEQUENCE</scope>
</reference>
<feature type="compositionally biased region" description="Polar residues" evidence="1">
    <location>
        <begin position="1"/>
        <end position="17"/>
    </location>
</feature>
<accession>A0A7R9HQ07</accession>
<sequence length="129" mass="14320">MRSYSNEKVAAPSNTADGATAPIPARDRRTDVTPVPLPWQPETLNHRSTYLRHGEVEILSRLSSNVNGISSSSTRDSGRTLCLKVVCWGKKELLDKSPRSQLCLKVVCWGKKELLDKSPRSQLCLKVVC</sequence>
<evidence type="ECO:0000313" key="2">
    <source>
        <dbReference type="EMBL" id="CAD7430942.1"/>
    </source>
</evidence>
<evidence type="ECO:0000256" key="1">
    <source>
        <dbReference type="SAM" id="MobiDB-lite"/>
    </source>
</evidence>
<protein>
    <submittedName>
        <fullName evidence="2">Uncharacterized protein</fullName>
    </submittedName>
</protein>
<dbReference type="EMBL" id="OB794710">
    <property type="protein sequence ID" value="CAD7430942.1"/>
    <property type="molecule type" value="Genomic_DNA"/>
</dbReference>
<proteinExistence type="predicted"/>
<feature type="region of interest" description="Disordered" evidence="1">
    <location>
        <begin position="1"/>
        <end position="40"/>
    </location>
</feature>
<organism evidence="2">
    <name type="scientific">Timema monikensis</name>
    <dbReference type="NCBI Taxonomy" id="170555"/>
    <lineage>
        <taxon>Eukaryota</taxon>
        <taxon>Metazoa</taxon>
        <taxon>Ecdysozoa</taxon>
        <taxon>Arthropoda</taxon>
        <taxon>Hexapoda</taxon>
        <taxon>Insecta</taxon>
        <taxon>Pterygota</taxon>
        <taxon>Neoptera</taxon>
        <taxon>Polyneoptera</taxon>
        <taxon>Phasmatodea</taxon>
        <taxon>Timematodea</taxon>
        <taxon>Timematoidea</taxon>
        <taxon>Timematidae</taxon>
        <taxon>Timema</taxon>
    </lineage>
</organism>
<name>A0A7R9HQ07_9NEOP</name>
<gene>
    <name evidence="2" type="ORF">TMSB3V08_LOCUS7687</name>
</gene>